<dbReference type="KEGG" id="eao:BD94_3229"/>
<dbReference type="EMBL" id="CP007547">
    <property type="protein sequence ID" value="AIL47004.1"/>
    <property type="molecule type" value="Genomic_DNA"/>
</dbReference>
<evidence type="ECO:0000313" key="1">
    <source>
        <dbReference type="EMBL" id="AIL47004.1"/>
    </source>
</evidence>
<dbReference type="AlphaFoldDB" id="A0A077ELB6"/>
<organism evidence="1 2">
    <name type="scientific">Elizabethkingia anophelis NUHP1</name>
    <dbReference type="NCBI Taxonomy" id="1338011"/>
    <lineage>
        <taxon>Bacteria</taxon>
        <taxon>Pseudomonadati</taxon>
        <taxon>Bacteroidota</taxon>
        <taxon>Flavobacteriia</taxon>
        <taxon>Flavobacteriales</taxon>
        <taxon>Weeksellaceae</taxon>
        <taxon>Elizabethkingia</taxon>
    </lineage>
</organism>
<gene>
    <name evidence="1" type="ORF">BD94_3229</name>
</gene>
<name>A0A077ELB6_9FLAO</name>
<dbReference type="HOGENOM" id="CLU_3327434_0_0_10"/>
<accession>A0A077ELB6</accession>
<dbReference type="STRING" id="1338011.BD94_3229"/>
<evidence type="ECO:0000313" key="2">
    <source>
        <dbReference type="Proteomes" id="UP000028933"/>
    </source>
</evidence>
<dbReference type="Proteomes" id="UP000028933">
    <property type="component" value="Chromosome"/>
</dbReference>
<sequence length="38" mass="4370">MDFILRSVVEYNYGAQNTVIYEVKKPCSTNKAFSVLQI</sequence>
<protein>
    <submittedName>
        <fullName evidence="1">Uncharacterized protein</fullName>
    </submittedName>
</protein>
<reference evidence="1 2" key="1">
    <citation type="journal article" date="2013" name="Lancet">
        <title>First case of E anophelis outbreak in an intensive-care unit.</title>
        <authorList>
            <person name="Teo J."/>
            <person name="Tan S.Y."/>
            <person name="Tay M."/>
            <person name="Ding Y."/>
            <person name="Kjelleberg S."/>
            <person name="Givskov M."/>
            <person name="Lin R.T."/>
            <person name="Yang L."/>
        </authorList>
    </citation>
    <scope>NUCLEOTIDE SEQUENCE [LARGE SCALE GENOMIC DNA]</scope>
    <source>
        <strain evidence="1 2">NUHP1</strain>
    </source>
</reference>
<proteinExistence type="predicted"/>